<gene>
    <name evidence="3" type="ORF">OIU84_015197</name>
</gene>
<dbReference type="SUPFAM" id="SSF54277">
    <property type="entry name" value="CAD &amp; PB1 domains"/>
    <property type="match status" value="1"/>
</dbReference>
<accession>A0AAD6JEQ6</accession>
<evidence type="ECO:0000313" key="3">
    <source>
        <dbReference type="EMBL" id="KAJ6403237.1"/>
    </source>
</evidence>
<evidence type="ECO:0000313" key="4">
    <source>
        <dbReference type="Proteomes" id="UP001162972"/>
    </source>
</evidence>
<comment type="caution">
    <text evidence="3">The sequence shown here is derived from an EMBL/GenBank/DDBJ whole genome shotgun (WGS) entry which is preliminary data.</text>
</comment>
<comment type="subunit">
    <text evidence="1">Homodimers and heterodimers.</text>
</comment>
<feature type="domain" description="PB1" evidence="2">
    <location>
        <begin position="22"/>
        <end position="101"/>
    </location>
</feature>
<dbReference type="Proteomes" id="UP001162972">
    <property type="component" value="Chromosome 4"/>
</dbReference>
<protein>
    <recommendedName>
        <fullName evidence="2">PB1 domain-containing protein</fullName>
    </recommendedName>
</protein>
<dbReference type="EMBL" id="JAPFFJ010000018">
    <property type="protein sequence ID" value="KAJ6403237.1"/>
    <property type="molecule type" value="Genomic_DNA"/>
</dbReference>
<reference evidence="3 4" key="1">
    <citation type="journal article" date="2023" name="Int. J. Mol. Sci.">
        <title>De Novo Assembly and Annotation of 11 Diverse Shrub Willow (Salix) Genomes Reveals Novel Gene Organization in Sex-Linked Regions.</title>
        <authorList>
            <person name="Hyden B."/>
            <person name="Feng K."/>
            <person name="Yates T.B."/>
            <person name="Jawdy S."/>
            <person name="Cereghino C."/>
            <person name="Smart L.B."/>
            <person name="Muchero W."/>
        </authorList>
    </citation>
    <scope>NUCLEOTIDE SEQUENCE [LARGE SCALE GENOMIC DNA]</scope>
    <source>
        <tissue evidence="3">Shoot tip</tissue>
    </source>
</reference>
<evidence type="ECO:0000259" key="2">
    <source>
        <dbReference type="PROSITE" id="PS51745"/>
    </source>
</evidence>
<dbReference type="GO" id="GO:0003700">
    <property type="term" value="F:DNA-binding transcription factor activity"/>
    <property type="evidence" value="ECO:0007669"/>
    <property type="project" value="InterPro"/>
</dbReference>
<dbReference type="PANTHER" id="PTHR32002:SF73">
    <property type="entry name" value="FACTOR, PUTATIVE-RELATED"/>
    <property type="match status" value="1"/>
</dbReference>
<dbReference type="AlphaFoldDB" id="A0AAD6JEQ6"/>
<dbReference type="InterPro" id="IPR045012">
    <property type="entry name" value="NLP"/>
</dbReference>
<dbReference type="PROSITE" id="PS51745">
    <property type="entry name" value="PB1"/>
    <property type="match status" value="1"/>
</dbReference>
<dbReference type="PANTHER" id="PTHR32002">
    <property type="entry name" value="PROTEIN NLP8"/>
    <property type="match status" value="1"/>
</dbReference>
<sequence length="139" mass="16005">MSIFIKSARNSTSFPAFTRGGALRIKATFGEEKVRLGLQPNWGLRTRDKFKRDDFTGIVLKYTDDDGEWIRLTCDVDLEECKEIQRLSQRYTIKIIHHHKYSSAFGCRDSFYGFHVAGLYDMTGLIGFAPFPFSYTISN</sequence>
<name>A0AAD6JEQ6_9ROSI</name>
<dbReference type="InterPro" id="IPR053793">
    <property type="entry name" value="PB1-like"/>
</dbReference>
<dbReference type="InterPro" id="IPR000270">
    <property type="entry name" value="PB1_dom"/>
</dbReference>
<organism evidence="3 4">
    <name type="scientific">Salix udensis</name>
    <dbReference type="NCBI Taxonomy" id="889485"/>
    <lineage>
        <taxon>Eukaryota</taxon>
        <taxon>Viridiplantae</taxon>
        <taxon>Streptophyta</taxon>
        <taxon>Embryophyta</taxon>
        <taxon>Tracheophyta</taxon>
        <taxon>Spermatophyta</taxon>
        <taxon>Magnoliopsida</taxon>
        <taxon>eudicotyledons</taxon>
        <taxon>Gunneridae</taxon>
        <taxon>Pentapetalae</taxon>
        <taxon>rosids</taxon>
        <taxon>fabids</taxon>
        <taxon>Malpighiales</taxon>
        <taxon>Salicaceae</taxon>
        <taxon>Saliceae</taxon>
        <taxon>Salix</taxon>
    </lineage>
</organism>
<dbReference type="Pfam" id="PF00564">
    <property type="entry name" value="PB1"/>
    <property type="match status" value="1"/>
</dbReference>
<keyword evidence="4" id="KW-1185">Reference proteome</keyword>
<dbReference type="SMART" id="SM00666">
    <property type="entry name" value="PB1"/>
    <property type="match status" value="1"/>
</dbReference>
<proteinExistence type="predicted"/>
<dbReference type="Gene3D" id="3.10.20.90">
    <property type="entry name" value="Phosphatidylinositol 3-kinase Catalytic Subunit, Chain A, domain 1"/>
    <property type="match status" value="1"/>
</dbReference>
<evidence type="ECO:0000256" key="1">
    <source>
        <dbReference type="ARBA" id="ARBA00011726"/>
    </source>
</evidence>